<evidence type="ECO:0000256" key="3">
    <source>
        <dbReference type="ARBA" id="ARBA00022475"/>
    </source>
</evidence>
<keyword evidence="9" id="KW-1185">Reference proteome</keyword>
<evidence type="ECO:0000256" key="1">
    <source>
        <dbReference type="ARBA" id="ARBA00004651"/>
    </source>
</evidence>
<dbReference type="Pfam" id="PF03994">
    <property type="entry name" value="DUF350"/>
    <property type="match status" value="1"/>
</dbReference>
<comment type="subcellular location">
    <subcellularLocation>
        <location evidence="1">Cell membrane</location>
        <topology evidence="1">Multi-pass membrane protein</topology>
    </subcellularLocation>
</comment>
<comment type="similarity">
    <text evidence="2">Belongs to the UPF0719 family.</text>
</comment>
<feature type="transmembrane region" description="Helical" evidence="7">
    <location>
        <begin position="77"/>
        <end position="99"/>
    </location>
</feature>
<gene>
    <name evidence="8" type="ORF">GCM10007301_39820</name>
</gene>
<reference evidence="8" key="1">
    <citation type="journal article" date="2014" name="Int. J. Syst. Evol. Microbiol.">
        <title>Complete genome sequence of Corynebacterium casei LMG S-19264T (=DSM 44701T), isolated from a smear-ripened cheese.</title>
        <authorList>
            <consortium name="US DOE Joint Genome Institute (JGI-PGF)"/>
            <person name="Walter F."/>
            <person name="Albersmeier A."/>
            <person name="Kalinowski J."/>
            <person name="Ruckert C."/>
        </authorList>
    </citation>
    <scope>NUCLEOTIDE SEQUENCE</scope>
    <source>
        <strain evidence="8">CCM 7897</strain>
    </source>
</reference>
<proteinExistence type="inferred from homology"/>
<evidence type="ECO:0000256" key="4">
    <source>
        <dbReference type="ARBA" id="ARBA00022692"/>
    </source>
</evidence>
<dbReference type="GO" id="GO:0005886">
    <property type="term" value="C:plasma membrane"/>
    <property type="evidence" value="ECO:0007669"/>
    <property type="project" value="UniProtKB-SubCell"/>
</dbReference>
<evidence type="ECO:0000313" key="8">
    <source>
        <dbReference type="EMBL" id="GGF75886.1"/>
    </source>
</evidence>
<dbReference type="Proteomes" id="UP000606044">
    <property type="component" value="Unassembled WGS sequence"/>
</dbReference>
<keyword evidence="3" id="KW-1003">Cell membrane</keyword>
<accession>A0A917C998</accession>
<dbReference type="AlphaFoldDB" id="A0A917C998"/>
<dbReference type="InterPro" id="IPR007140">
    <property type="entry name" value="DUF350"/>
</dbReference>
<evidence type="ECO:0000256" key="2">
    <source>
        <dbReference type="ARBA" id="ARBA00005779"/>
    </source>
</evidence>
<evidence type="ECO:0000256" key="7">
    <source>
        <dbReference type="SAM" id="Phobius"/>
    </source>
</evidence>
<dbReference type="EMBL" id="BMCT01000006">
    <property type="protein sequence ID" value="GGF75886.1"/>
    <property type="molecule type" value="Genomic_DNA"/>
</dbReference>
<evidence type="ECO:0000256" key="5">
    <source>
        <dbReference type="ARBA" id="ARBA00022989"/>
    </source>
</evidence>
<feature type="transmembrane region" description="Helical" evidence="7">
    <location>
        <begin position="12"/>
        <end position="33"/>
    </location>
</feature>
<dbReference type="PANTHER" id="PTHR40043">
    <property type="entry name" value="UPF0719 INNER MEMBRANE PROTEIN YJFL"/>
    <property type="match status" value="1"/>
</dbReference>
<feature type="transmembrane region" description="Helical" evidence="7">
    <location>
        <begin position="45"/>
        <end position="65"/>
    </location>
</feature>
<keyword evidence="6 7" id="KW-0472">Membrane</keyword>
<dbReference type="PANTHER" id="PTHR40043:SF1">
    <property type="entry name" value="UPF0719 INNER MEMBRANE PROTEIN YJFL"/>
    <property type="match status" value="1"/>
</dbReference>
<dbReference type="RefSeq" id="WP_188581833.1">
    <property type="nucleotide sequence ID" value="NZ_BMCT01000006.1"/>
</dbReference>
<evidence type="ECO:0000313" key="9">
    <source>
        <dbReference type="Proteomes" id="UP000606044"/>
    </source>
</evidence>
<protein>
    <submittedName>
        <fullName evidence="8">DUF350 domain-containing protein</fullName>
    </submittedName>
</protein>
<keyword evidence="4 7" id="KW-0812">Transmembrane</keyword>
<evidence type="ECO:0000256" key="6">
    <source>
        <dbReference type="ARBA" id="ARBA00023136"/>
    </source>
</evidence>
<comment type="caution">
    <text evidence="8">The sequence shown here is derived from an EMBL/GenBank/DDBJ whole genome shotgun (WGS) entry which is preliminary data.</text>
</comment>
<reference evidence="8" key="2">
    <citation type="submission" date="2020-09" db="EMBL/GenBank/DDBJ databases">
        <authorList>
            <person name="Sun Q."/>
            <person name="Sedlacek I."/>
        </authorList>
    </citation>
    <scope>NUCLEOTIDE SEQUENCE</scope>
    <source>
        <strain evidence="8">CCM 7897</strain>
    </source>
</reference>
<sequence length="134" mass="13822">MLRIYLSGFPAFVGYFSLSLLLIGAFIAAYSAITPHHEFRLVRAGNGAAVFALLGALVGFALPLRAAMAGSLNLVDFFIWALIAAAAQVIAYFGARMAMPDVSARITSGDVAAGAWLGGVAVVVGMLNAAAMTL</sequence>
<keyword evidence="5 7" id="KW-1133">Transmembrane helix</keyword>
<organism evidence="8 9">
    <name type="scientific">Azorhizobium oxalatiphilum</name>
    <dbReference type="NCBI Taxonomy" id="980631"/>
    <lineage>
        <taxon>Bacteria</taxon>
        <taxon>Pseudomonadati</taxon>
        <taxon>Pseudomonadota</taxon>
        <taxon>Alphaproteobacteria</taxon>
        <taxon>Hyphomicrobiales</taxon>
        <taxon>Xanthobacteraceae</taxon>
        <taxon>Azorhizobium</taxon>
    </lineage>
</organism>
<feature type="transmembrane region" description="Helical" evidence="7">
    <location>
        <begin position="111"/>
        <end position="131"/>
    </location>
</feature>
<name>A0A917C998_9HYPH</name>